<dbReference type="Proteomes" id="UP001243989">
    <property type="component" value="Unassembled WGS sequence"/>
</dbReference>
<gene>
    <name evidence="1" type="ORF">BDP81DRAFT_471045</name>
</gene>
<comment type="caution">
    <text evidence="1">The sequence shown here is derived from an EMBL/GenBank/DDBJ whole genome shotgun (WGS) entry which is preliminary data.</text>
</comment>
<accession>A0AAI9ZTZ6</accession>
<dbReference type="RefSeq" id="XP_060446407.1">
    <property type="nucleotide sequence ID" value="XM_060594573.1"/>
</dbReference>
<proteinExistence type="predicted"/>
<keyword evidence="2" id="KW-1185">Reference proteome</keyword>
<sequence length="265" mass="29604">MNSIYAYFGKKSGDRSITQTMDLCYDLIYNNDSAGLIILDDSLLLPSSMPFIRPPYVIADGLGMTPLSAVCYQIVQTLRGAQIKASKKPEVTNTTTLVFYCNRQQNTQDTGTALLMILSLMSQLFDYIRDHIPEFSKQKLEFGHNFRKTMETAQNDLNELCKMFEQVVRLIPMEVVSGPKRRIICFIDGLASCQNLGDACGVALVIQTLRNLVSLTDAISSTMPLFKLICISPEPNEWVKGFFNDNCLFKCVEDANASPLKIVPA</sequence>
<dbReference type="AlphaFoldDB" id="A0AAI9ZTZ6"/>
<evidence type="ECO:0000313" key="2">
    <source>
        <dbReference type="Proteomes" id="UP001243989"/>
    </source>
</evidence>
<organism evidence="1 2">
    <name type="scientific">Colletotrichum phormii</name>
    <dbReference type="NCBI Taxonomy" id="359342"/>
    <lineage>
        <taxon>Eukaryota</taxon>
        <taxon>Fungi</taxon>
        <taxon>Dikarya</taxon>
        <taxon>Ascomycota</taxon>
        <taxon>Pezizomycotina</taxon>
        <taxon>Sordariomycetes</taxon>
        <taxon>Hypocreomycetidae</taxon>
        <taxon>Glomerellales</taxon>
        <taxon>Glomerellaceae</taxon>
        <taxon>Colletotrichum</taxon>
        <taxon>Colletotrichum acutatum species complex</taxon>
    </lineage>
</organism>
<name>A0AAI9ZTZ6_9PEZI</name>
<dbReference type="GeneID" id="85479435"/>
<evidence type="ECO:0000313" key="1">
    <source>
        <dbReference type="EMBL" id="KAK1637800.1"/>
    </source>
</evidence>
<reference evidence="1" key="1">
    <citation type="submission" date="2021-06" db="EMBL/GenBank/DDBJ databases">
        <title>Comparative genomics, transcriptomics and evolutionary studies reveal genomic signatures of adaptation to plant cell wall in hemibiotrophic fungi.</title>
        <authorList>
            <consortium name="DOE Joint Genome Institute"/>
            <person name="Baroncelli R."/>
            <person name="Diaz J.F."/>
            <person name="Benocci T."/>
            <person name="Peng M."/>
            <person name="Battaglia E."/>
            <person name="Haridas S."/>
            <person name="Andreopoulos W."/>
            <person name="Labutti K."/>
            <person name="Pangilinan J."/>
            <person name="Floch G.L."/>
            <person name="Makela M.R."/>
            <person name="Henrissat B."/>
            <person name="Grigoriev I.V."/>
            <person name="Crouch J.A."/>
            <person name="De Vries R.P."/>
            <person name="Sukno S.A."/>
            <person name="Thon M.R."/>
        </authorList>
    </citation>
    <scope>NUCLEOTIDE SEQUENCE</scope>
    <source>
        <strain evidence="1">CBS 102054</strain>
    </source>
</reference>
<dbReference type="EMBL" id="JAHMHQ010000008">
    <property type="protein sequence ID" value="KAK1637800.1"/>
    <property type="molecule type" value="Genomic_DNA"/>
</dbReference>
<protein>
    <submittedName>
        <fullName evidence="1">Uncharacterized protein</fullName>
    </submittedName>
</protein>